<dbReference type="Proteomes" id="UP001175211">
    <property type="component" value="Unassembled WGS sequence"/>
</dbReference>
<evidence type="ECO:0000313" key="1">
    <source>
        <dbReference type="EMBL" id="KAK0463261.1"/>
    </source>
</evidence>
<dbReference type="RefSeq" id="XP_060334727.1">
    <property type="nucleotide sequence ID" value="XM_060468453.1"/>
</dbReference>
<comment type="caution">
    <text evidence="1">The sequence shown here is derived from an EMBL/GenBank/DDBJ whole genome shotgun (WGS) entry which is preliminary data.</text>
</comment>
<sequence length="305" mass="34375">MAERRLTMDKVVGYPRVFSGVILGRSPFTRIVAKDPVATLGKLAVLPSELMDNIISTCCDIQTTVASFSLVNRGARNAVDESFAFQRVSYYAPDALAAMLRTQAGSFFTLEDLYDTLCRSSSCFSCGGFGPLIWLLECRRCCMPCLRSPELLPINEYAATKVFGVSAATLAGLPAVCSESEAQLMARINSTAQRREAYESYMSRRVITDKKLHARWMVAAPLPYFNRRSGQIDNDGLSCLGCRRAFHSDGTYDDEGYYKVYRRYDTVYTIPDLIEHVRTDCPKGQRIWKKYLKESKQRNEQNTTE</sequence>
<reference evidence="1" key="1">
    <citation type="submission" date="2023-06" db="EMBL/GenBank/DDBJ databases">
        <authorList>
            <consortium name="Lawrence Berkeley National Laboratory"/>
            <person name="Ahrendt S."/>
            <person name="Sahu N."/>
            <person name="Indic B."/>
            <person name="Wong-Bajracharya J."/>
            <person name="Merenyi Z."/>
            <person name="Ke H.-M."/>
            <person name="Monk M."/>
            <person name="Kocsube S."/>
            <person name="Drula E."/>
            <person name="Lipzen A."/>
            <person name="Balint B."/>
            <person name="Henrissat B."/>
            <person name="Andreopoulos B."/>
            <person name="Martin F.M."/>
            <person name="Harder C.B."/>
            <person name="Rigling D."/>
            <person name="Ford K.L."/>
            <person name="Foster G.D."/>
            <person name="Pangilinan J."/>
            <person name="Papanicolaou A."/>
            <person name="Barry K."/>
            <person name="LaButti K."/>
            <person name="Viragh M."/>
            <person name="Koriabine M."/>
            <person name="Yan M."/>
            <person name="Riley R."/>
            <person name="Champramary S."/>
            <person name="Plett K.L."/>
            <person name="Tsai I.J."/>
            <person name="Slot J."/>
            <person name="Sipos G."/>
            <person name="Plett J."/>
            <person name="Nagy L.G."/>
            <person name="Grigoriev I.V."/>
        </authorList>
    </citation>
    <scope>NUCLEOTIDE SEQUENCE</scope>
    <source>
        <strain evidence="1">CCBAS 213</strain>
    </source>
</reference>
<protein>
    <recommendedName>
        <fullName evidence="3">F-box domain-containing protein</fullName>
    </recommendedName>
</protein>
<name>A0AA39NCS0_ARMTA</name>
<organism evidence="1 2">
    <name type="scientific">Armillaria tabescens</name>
    <name type="common">Ringless honey mushroom</name>
    <name type="synonym">Agaricus tabescens</name>
    <dbReference type="NCBI Taxonomy" id="1929756"/>
    <lineage>
        <taxon>Eukaryota</taxon>
        <taxon>Fungi</taxon>
        <taxon>Dikarya</taxon>
        <taxon>Basidiomycota</taxon>
        <taxon>Agaricomycotina</taxon>
        <taxon>Agaricomycetes</taxon>
        <taxon>Agaricomycetidae</taxon>
        <taxon>Agaricales</taxon>
        <taxon>Marasmiineae</taxon>
        <taxon>Physalacriaceae</taxon>
        <taxon>Desarmillaria</taxon>
    </lineage>
</organism>
<accession>A0AA39NCS0</accession>
<dbReference type="EMBL" id="JAUEPS010000008">
    <property type="protein sequence ID" value="KAK0463261.1"/>
    <property type="molecule type" value="Genomic_DNA"/>
</dbReference>
<proteinExistence type="predicted"/>
<evidence type="ECO:0000313" key="2">
    <source>
        <dbReference type="Proteomes" id="UP001175211"/>
    </source>
</evidence>
<gene>
    <name evidence="1" type="ORF">EV420DRAFT_1304331</name>
</gene>
<keyword evidence="2" id="KW-1185">Reference proteome</keyword>
<evidence type="ECO:0008006" key="3">
    <source>
        <dbReference type="Google" id="ProtNLM"/>
    </source>
</evidence>
<dbReference type="GeneID" id="85352001"/>
<dbReference type="AlphaFoldDB" id="A0AA39NCS0"/>